<feature type="transmembrane region" description="Helical" evidence="1">
    <location>
        <begin position="20"/>
        <end position="39"/>
    </location>
</feature>
<protein>
    <submittedName>
        <fullName evidence="2">Uncharacterized protein</fullName>
    </submittedName>
</protein>
<reference evidence="2 3" key="1">
    <citation type="journal article" date="2007" name="J. Bacteriol.">
        <title>Genome sequence analysis of the emerging human pathogenic acetic acid bacterium Granulibacter bethesdensis.</title>
        <authorList>
            <person name="Greenberg D.E."/>
            <person name="Porcella S.F."/>
            <person name="Zelazny A.M."/>
            <person name="Virtaneva K."/>
            <person name="Sturdevant D.E."/>
            <person name="Kupko J.J.III."/>
            <person name="Barbian K.D."/>
            <person name="Babar A."/>
            <person name="Dorward D.W."/>
            <person name="Holland S.M."/>
        </authorList>
    </citation>
    <scope>NUCLEOTIDE SEQUENCE [LARGE SCALE GENOMIC DNA]</scope>
    <source>
        <strain evidence="3">ATCC BAA-1260 / CGDNIH1</strain>
    </source>
</reference>
<keyword evidence="1" id="KW-0812">Transmembrane</keyword>
<evidence type="ECO:0000313" key="3">
    <source>
        <dbReference type="Proteomes" id="UP000001963"/>
    </source>
</evidence>
<dbReference type="KEGG" id="gbe:GbCGDNIH1_0676"/>
<dbReference type="AlphaFoldDB" id="Q0BUC8"/>
<name>Q0BUC8_GRABC</name>
<proteinExistence type="predicted"/>
<gene>
    <name evidence="2" type="ordered locus">GbCGDNIH1_0676</name>
</gene>
<keyword evidence="1" id="KW-1133">Transmembrane helix</keyword>
<dbReference type="HOGENOM" id="CLU_2897861_0_0_5"/>
<dbReference type="Proteomes" id="UP000001963">
    <property type="component" value="Chromosome"/>
</dbReference>
<accession>Q0BUC8</accession>
<keyword evidence="1" id="KW-0472">Membrane</keyword>
<evidence type="ECO:0000313" key="2">
    <source>
        <dbReference type="EMBL" id="ABI61574.1"/>
    </source>
</evidence>
<keyword evidence="3" id="KW-1185">Reference proteome</keyword>
<dbReference type="EMBL" id="CP000394">
    <property type="protein sequence ID" value="ABI61574.1"/>
    <property type="molecule type" value="Genomic_DNA"/>
</dbReference>
<sequence length="62" mass="6398">MAGTTRMVAARTVLVVRRTGFIAIGLAITLDALALLDFAHTIGAGTFKGGGAHGFIPRSLLM</sequence>
<evidence type="ECO:0000256" key="1">
    <source>
        <dbReference type="SAM" id="Phobius"/>
    </source>
</evidence>
<organism evidence="2 3">
    <name type="scientific">Granulibacter bethesdensis (strain ATCC BAA-1260 / CGDNIH1)</name>
    <dbReference type="NCBI Taxonomy" id="391165"/>
    <lineage>
        <taxon>Bacteria</taxon>
        <taxon>Pseudomonadati</taxon>
        <taxon>Pseudomonadota</taxon>
        <taxon>Alphaproteobacteria</taxon>
        <taxon>Acetobacterales</taxon>
        <taxon>Acetobacteraceae</taxon>
        <taxon>Granulibacter</taxon>
    </lineage>
</organism>